<comment type="cofactor">
    <cofactor evidence="6">
        <name>Zn(2+)</name>
        <dbReference type="ChEBI" id="CHEBI:29105"/>
    </cofactor>
    <text evidence="6">Binds 1 zinc ion per subunit.</text>
</comment>
<accession>A0ABW1VE85</accession>
<reference evidence="10" key="1">
    <citation type="journal article" date="2019" name="Int. J. Syst. Evol. Microbiol.">
        <title>The Global Catalogue of Microorganisms (GCM) 10K type strain sequencing project: providing services to taxonomists for standard genome sequencing and annotation.</title>
        <authorList>
            <consortium name="The Broad Institute Genomics Platform"/>
            <consortium name="The Broad Institute Genome Sequencing Center for Infectious Disease"/>
            <person name="Wu L."/>
            <person name="Ma J."/>
        </authorList>
    </citation>
    <scope>NUCLEOTIDE SEQUENCE [LARGE SCALE GENOMIC DNA]</scope>
    <source>
        <strain evidence="10">CCUG 43304</strain>
    </source>
</reference>
<evidence type="ECO:0000313" key="9">
    <source>
        <dbReference type="EMBL" id="MFC6355820.1"/>
    </source>
</evidence>
<feature type="domain" description="Peptidase M48" evidence="8">
    <location>
        <begin position="119"/>
        <end position="200"/>
    </location>
</feature>
<keyword evidence="7" id="KW-1133">Transmembrane helix</keyword>
<dbReference type="RefSeq" id="WP_386729155.1">
    <property type="nucleotide sequence ID" value="NZ_JBHSTP010000001.1"/>
</dbReference>
<evidence type="ECO:0000259" key="8">
    <source>
        <dbReference type="Pfam" id="PF01435"/>
    </source>
</evidence>
<feature type="transmembrane region" description="Helical" evidence="7">
    <location>
        <begin position="91"/>
        <end position="114"/>
    </location>
</feature>
<proteinExistence type="inferred from homology"/>
<dbReference type="Gene3D" id="3.30.2010.10">
    <property type="entry name" value="Metalloproteases ('zincins'), catalytic domain"/>
    <property type="match status" value="1"/>
</dbReference>
<dbReference type="InterPro" id="IPR001915">
    <property type="entry name" value="Peptidase_M48"/>
</dbReference>
<keyword evidence="7" id="KW-0472">Membrane</keyword>
<evidence type="ECO:0000256" key="7">
    <source>
        <dbReference type="SAM" id="Phobius"/>
    </source>
</evidence>
<keyword evidence="3 6" id="KW-0378">Hydrolase</keyword>
<keyword evidence="5 6" id="KW-0482">Metalloprotease</keyword>
<feature type="transmembrane region" description="Helical" evidence="7">
    <location>
        <begin position="289"/>
        <end position="309"/>
    </location>
</feature>
<dbReference type="PANTHER" id="PTHR34978">
    <property type="entry name" value="POSSIBLE SENSOR-TRANSDUCER PROTEIN BLAR"/>
    <property type="match status" value="1"/>
</dbReference>
<dbReference type="CDD" id="cd07326">
    <property type="entry name" value="M56_BlaR1_MecR1_like"/>
    <property type="match status" value="1"/>
</dbReference>
<evidence type="ECO:0000256" key="1">
    <source>
        <dbReference type="ARBA" id="ARBA00022670"/>
    </source>
</evidence>
<comment type="caution">
    <text evidence="9">The sequence shown here is derived from an EMBL/GenBank/DDBJ whole genome shotgun (WGS) entry which is preliminary data.</text>
</comment>
<keyword evidence="1 6" id="KW-0645">Protease</keyword>
<evidence type="ECO:0000256" key="2">
    <source>
        <dbReference type="ARBA" id="ARBA00022723"/>
    </source>
</evidence>
<name>A0ABW1VE85_9MICO</name>
<gene>
    <name evidence="9" type="ORF">ACFQB0_06845</name>
</gene>
<keyword evidence="2" id="KW-0479">Metal-binding</keyword>
<dbReference type="EMBL" id="JBHSTP010000001">
    <property type="protein sequence ID" value="MFC6355820.1"/>
    <property type="molecule type" value="Genomic_DNA"/>
</dbReference>
<organism evidence="9 10">
    <name type="scientific">Luethyella okanaganae</name>
    <dbReference type="NCBI Taxonomy" id="69372"/>
    <lineage>
        <taxon>Bacteria</taxon>
        <taxon>Bacillati</taxon>
        <taxon>Actinomycetota</taxon>
        <taxon>Actinomycetes</taxon>
        <taxon>Micrococcales</taxon>
        <taxon>Microbacteriaceae</taxon>
        <taxon>Luethyella</taxon>
    </lineage>
</organism>
<keyword evidence="7" id="KW-0812">Transmembrane</keyword>
<protein>
    <submittedName>
        <fullName evidence="9">M56 family metallopeptidase</fullName>
    </submittedName>
</protein>
<dbReference type="Pfam" id="PF01435">
    <property type="entry name" value="Peptidase_M48"/>
    <property type="match status" value="1"/>
</dbReference>
<evidence type="ECO:0000313" key="10">
    <source>
        <dbReference type="Proteomes" id="UP001596306"/>
    </source>
</evidence>
<feature type="transmembrane region" description="Helical" evidence="7">
    <location>
        <begin position="34"/>
        <end position="60"/>
    </location>
</feature>
<evidence type="ECO:0000256" key="4">
    <source>
        <dbReference type="ARBA" id="ARBA00022833"/>
    </source>
</evidence>
<dbReference type="PANTHER" id="PTHR34978:SF3">
    <property type="entry name" value="SLR0241 PROTEIN"/>
    <property type="match status" value="1"/>
</dbReference>
<dbReference type="Proteomes" id="UP001596306">
    <property type="component" value="Unassembled WGS sequence"/>
</dbReference>
<keyword evidence="4 6" id="KW-0862">Zinc</keyword>
<evidence type="ECO:0000256" key="6">
    <source>
        <dbReference type="RuleBase" id="RU003983"/>
    </source>
</evidence>
<evidence type="ECO:0000256" key="3">
    <source>
        <dbReference type="ARBA" id="ARBA00022801"/>
    </source>
</evidence>
<dbReference type="InterPro" id="IPR052173">
    <property type="entry name" value="Beta-lactam_resp_regulator"/>
</dbReference>
<sequence length="310" mass="32764">MYLASGALAALAVLLAWPVPIALSRASWPSRAPGIALALWQAVALAGGLSMIGALLVYGLVPFGGELPAGVSVLLGHLFSGPLPADIGATHIVAIGGALLLGTHLLLNLVDTAVRTERQRRRHHALVDLLSSPMPDRPDARVLDHPAPVAYCLPGVRTITVLSEGLIELLEPEQLHAVLAHERTHLRQYHHLVLLAFKAWDSALPWFPIANRAEHAVTLLVEMLADDEAEREVDAYTLATTIALVGSPWDGVGYARDGAATIAADASTVNARISRLLAPRKPLPALSRALVLAVAVGLLTVPVVSLLLLL</sequence>
<comment type="similarity">
    <text evidence="6">Belongs to the peptidase M48 family.</text>
</comment>
<evidence type="ECO:0000256" key="5">
    <source>
        <dbReference type="ARBA" id="ARBA00023049"/>
    </source>
</evidence>
<keyword evidence="10" id="KW-1185">Reference proteome</keyword>